<comment type="caution">
    <text evidence="2">The sequence shown here is derived from an EMBL/GenBank/DDBJ whole genome shotgun (WGS) entry which is preliminary data.</text>
</comment>
<organism evidence="2">
    <name type="scientific">Escherichia coli</name>
    <dbReference type="NCBI Taxonomy" id="562"/>
    <lineage>
        <taxon>Bacteria</taxon>
        <taxon>Pseudomonadati</taxon>
        <taxon>Pseudomonadota</taxon>
        <taxon>Gammaproteobacteria</taxon>
        <taxon>Enterobacterales</taxon>
        <taxon>Enterobacteriaceae</taxon>
        <taxon>Escherichia</taxon>
    </lineage>
</organism>
<evidence type="ECO:0000256" key="1">
    <source>
        <dbReference type="SAM" id="Phobius"/>
    </source>
</evidence>
<keyword evidence="1" id="KW-0472">Membrane</keyword>
<sequence length="67" mass="7580">MKMKLSGLVGELLICNSAMKLNNRTACKFISVYCSMYCNIVILVEIMLYFSSYIIHILTSLTHVTQA</sequence>
<keyword evidence="1" id="KW-1133">Transmembrane helix</keyword>
<gene>
    <name evidence="2" type="ORF">D4M70_12725</name>
</gene>
<keyword evidence="1" id="KW-0812">Transmembrane</keyword>
<dbReference type="AlphaFoldDB" id="A0A6D2FFS3"/>
<protein>
    <submittedName>
        <fullName evidence="2">Uncharacterized protein</fullName>
    </submittedName>
</protein>
<proteinExistence type="predicted"/>
<name>A0A6D2FFS3_ECOLX</name>
<evidence type="ECO:0000313" key="2">
    <source>
        <dbReference type="EMBL" id="TXW68389.1"/>
    </source>
</evidence>
<dbReference type="EMBL" id="QYMX01000012">
    <property type="protein sequence ID" value="TXW68389.1"/>
    <property type="molecule type" value="Genomic_DNA"/>
</dbReference>
<reference evidence="2" key="1">
    <citation type="submission" date="2018-09" db="EMBL/GenBank/DDBJ databases">
        <title>Persistent metagenomic signatures of early life antibiotic treatment in the infant gut microbiota and resistome.</title>
        <authorList>
            <person name="Gasparrini A.J."/>
        </authorList>
    </citation>
    <scope>NUCLEOTIDE SEQUENCE</scope>
    <source>
        <strain evidence="2">N039.E-6</strain>
    </source>
</reference>
<feature type="transmembrane region" description="Helical" evidence="1">
    <location>
        <begin position="30"/>
        <end position="50"/>
    </location>
</feature>
<accession>A0A6D2FFS3</accession>